<dbReference type="InterPro" id="IPR043136">
    <property type="entry name" value="B30.2/SPRY_sf"/>
</dbReference>
<proteinExistence type="predicted"/>
<sequence length="596" mass="65746">MSGLSTASRIFSYYPLSISSVSQSNGPSTRSYHSNSHNSSSLQSNLSNKNKYSKLQGPRLPSYLADTTFADLYAASSSESYTRNGSVPDSDQASFALPTAWNIDDKSTNLELSEDRLRVNYTGVGKNDTDAAAIRANYPMPPQCGLFYFEVDIISKGKEGFIGIGFCGKSVQLNRLPGWENMSWGYHGDDGHLFCCSGTGKPYGPQFTTGDVIGCCVNFRDGTAFYTKNGAILGTAFRDLKGVLYPSIGLRTPNESVEVNFGHKEFKFAIDHYMKEQKALQWQIINATPMPPISSPVMSTPVLRASSEANLTTTVHQLIFSYLVHHGFSETAKAFYKDAVHFLNIDSDLMEDIEYEQSAPGTEIDMLNRQRIRNAVLRGDIDQAIKLTSALFPSVLPANDDIHFRLRCREFIEMMGRCSGTRAAATEDEDDNLVKVEKHGMIGRPQMAVGDGDEDAHITPIRKKKNSIKRKKISYDADGLDSHIESAMRFGQKLQQDYQDDTREEIKSALEEAFSLLAYSDPANSVVGYLLHPSGREPVANALNSAILASQGKPAIPQLERIFRQTSVAVKELSRCGVGTTAFVNVNNDCLARKNN</sequence>
<dbReference type="AlphaFoldDB" id="A0A9N9G6K1"/>
<dbReference type="SMART" id="SM00449">
    <property type="entry name" value="SPRY"/>
    <property type="match status" value="1"/>
</dbReference>
<dbReference type="Pfam" id="PF00622">
    <property type="entry name" value="SPRY"/>
    <property type="match status" value="1"/>
</dbReference>
<dbReference type="InterPro" id="IPR024964">
    <property type="entry name" value="CTLH/CRA"/>
</dbReference>
<dbReference type="InterPro" id="IPR001870">
    <property type="entry name" value="B30.2/SPRY"/>
</dbReference>
<dbReference type="InterPro" id="IPR003877">
    <property type="entry name" value="SPRY_dom"/>
</dbReference>
<dbReference type="Proteomes" id="UP000789572">
    <property type="component" value="Unassembled WGS sequence"/>
</dbReference>
<dbReference type="Pfam" id="PF08513">
    <property type="entry name" value="LisH"/>
    <property type="match status" value="1"/>
</dbReference>
<evidence type="ECO:0000313" key="5">
    <source>
        <dbReference type="Proteomes" id="UP000789572"/>
    </source>
</evidence>
<dbReference type="PROSITE" id="PS50896">
    <property type="entry name" value="LISH"/>
    <property type="match status" value="1"/>
</dbReference>
<evidence type="ECO:0000259" key="2">
    <source>
        <dbReference type="PROSITE" id="PS50188"/>
    </source>
</evidence>
<name>A0A9N9G6K1_9GLOM</name>
<dbReference type="InterPro" id="IPR006594">
    <property type="entry name" value="LisH"/>
</dbReference>
<dbReference type="EMBL" id="CAJVPJ010001206">
    <property type="protein sequence ID" value="CAG8580923.1"/>
    <property type="molecule type" value="Genomic_DNA"/>
</dbReference>
<gene>
    <name evidence="4" type="ORF">POCULU_LOCUS6485</name>
</gene>
<accession>A0A9N9G6K1</accession>
<dbReference type="CDD" id="cd12909">
    <property type="entry name" value="SPRY_RanBP9_10"/>
    <property type="match status" value="1"/>
</dbReference>
<dbReference type="InterPro" id="IPR013320">
    <property type="entry name" value="ConA-like_dom_sf"/>
</dbReference>
<dbReference type="InterPro" id="IPR035782">
    <property type="entry name" value="SPRY_RanBP9/10"/>
</dbReference>
<protein>
    <submittedName>
        <fullName evidence="4">7314_t:CDS:1</fullName>
    </submittedName>
</protein>
<dbReference type="PROSITE" id="PS50897">
    <property type="entry name" value="CTLH"/>
    <property type="match status" value="1"/>
</dbReference>
<dbReference type="InterPro" id="IPR013144">
    <property type="entry name" value="CRA_dom"/>
</dbReference>
<dbReference type="OrthoDB" id="25503at2759"/>
<dbReference type="PANTHER" id="PTHR12864">
    <property type="entry name" value="RAN BINDING PROTEIN 9-RELATED"/>
    <property type="match status" value="1"/>
</dbReference>
<evidence type="ECO:0000313" key="4">
    <source>
        <dbReference type="EMBL" id="CAG8580923.1"/>
    </source>
</evidence>
<dbReference type="PROSITE" id="PS50188">
    <property type="entry name" value="B302_SPRY"/>
    <property type="match status" value="1"/>
</dbReference>
<feature type="region of interest" description="Disordered" evidence="1">
    <location>
        <begin position="24"/>
        <end position="51"/>
    </location>
</feature>
<organism evidence="4 5">
    <name type="scientific">Paraglomus occultum</name>
    <dbReference type="NCBI Taxonomy" id="144539"/>
    <lineage>
        <taxon>Eukaryota</taxon>
        <taxon>Fungi</taxon>
        <taxon>Fungi incertae sedis</taxon>
        <taxon>Mucoromycota</taxon>
        <taxon>Glomeromycotina</taxon>
        <taxon>Glomeromycetes</taxon>
        <taxon>Paraglomerales</taxon>
        <taxon>Paraglomeraceae</taxon>
        <taxon>Paraglomus</taxon>
    </lineage>
</organism>
<evidence type="ECO:0000256" key="1">
    <source>
        <dbReference type="SAM" id="MobiDB-lite"/>
    </source>
</evidence>
<comment type="caution">
    <text evidence="4">The sequence shown here is derived from an EMBL/GenBank/DDBJ whole genome shotgun (WGS) entry which is preliminary data.</text>
</comment>
<dbReference type="InterPro" id="IPR050618">
    <property type="entry name" value="Ubq-SigPath_Reg"/>
</dbReference>
<dbReference type="SUPFAM" id="SSF49899">
    <property type="entry name" value="Concanavalin A-like lectins/glucanases"/>
    <property type="match status" value="1"/>
</dbReference>
<dbReference type="SMART" id="SM00668">
    <property type="entry name" value="CTLH"/>
    <property type="match status" value="1"/>
</dbReference>
<feature type="domain" description="B30.2/SPRY" evidence="2">
    <location>
        <begin position="79"/>
        <end position="266"/>
    </location>
</feature>
<evidence type="ECO:0000259" key="3">
    <source>
        <dbReference type="PROSITE" id="PS50897"/>
    </source>
</evidence>
<reference evidence="4" key="1">
    <citation type="submission" date="2021-06" db="EMBL/GenBank/DDBJ databases">
        <authorList>
            <person name="Kallberg Y."/>
            <person name="Tangrot J."/>
            <person name="Rosling A."/>
        </authorList>
    </citation>
    <scope>NUCLEOTIDE SEQUENCE</scope>
    <source>
        <strain evidence="4">IA702</strain>
    </source>
</reference>
<dbReference type="Gene3D" id="2.60.120.920">
    <property type="match status" value="1"/>
</dbReference>
<feature type="compositionally biased region" description="Low complexity" evidence="1">
    <location>
        <begin position="31"/>
        <end position="51"/>
    </location>
</feature>
<dbReference type="InterPro" id="IPR006595">
    <property type="entry name" value="CTLH_C"/>
</dbReference>
<dbReference type="SMART" id="SM00757">
    <property type="entry name" value="CRA"/>
    <property type="match status" value="1"/>
</dbReference>
<feature type="domain" description="CTLH" evidence="3">
    <location>
        <begin position="365"/>
        <end position="424"/>
    </location>
</feature>
<keyword evidence="5" id="KW-1185">Reference proteome</keyword>
<dbReference type="Pfam" id="PF10607">
    <property type="entry name" value="CTLH"/>
    <property type="match status" value="1"/>
</dbReference>